<dbReference type="Proteomes" id="UP001281147">
    <property type="component" value="Unassembled WGS sequence"/>
</dbReference>
<proteinExistence type="predicted"/>
<comment type="caution">
    <text evidence="1">The sequence shown here is derived from an EMBL/GenBank/DDBJ whole genome shotgun (WGS) entry which is preliminary data.</text>
</comment>
<evidence type="ECO:0000313" key="2">
    <source>
        <dbReference type="Proteomes" id="UP001281147"/>
    </source>
</evidence>
<gene>
    <name evidence="1" type="ORF">LTR37_008719</name>
</gene>
<protein>
    <submittedName>
        <fullName evidence="1">Uncharacterized protein</fullName>
    </submittedName>
</protein>
<organism evidence="1 2">
    <name type="scientific">Vermiconidia calcicola</name>
    <dbReference type="NCBI Taxonomy" id="1690605"/>
    <lineage>
        <taxon>Eukaryota</taxon>
        <taxon>Fungi</taxon>
        <taxon>Dikarya</taxon>
        <taxon>Ascomycota</taxon>
        <taxon>Pezizomycotina</taxon>
        <taxon>Dothideomycetes</taxon>
        <taxon>Dothideomycetidae</taxon>
        <taxon>Mycosphaerellales</taxon>
        <taxon>Extremaceae</taxon>
        <taxon>Vermiconidia</taxon>
    </lineage>
</organism>
<accession>A0ACC3N9Y1</accession>
<keyword evidence="2" id="KW-1185">Reference proteome</keyword>
<reference evidence="1" key="1">
    <citation type="submission" date="2023-07" db="EMBL/GenBank/DDBJ databases">
        <title>Black Yeasts Isolated from many extreme environments.</title>
        <authorList>
            <person name="Coleine C."/>
            <person name="Stajich J.E."/>
            <person name="Selbmann L."/>
        </authorList>
    </citation>
    <scope>NUCLEOTIDE SEQUENCE</scope>
    <source>
        <strain evidence="1">CCFEE 5714</strain>
    </source>
</reference>
<name>A0ACC3N9Y1_9PEZI</name>
<sequence>MSFEQIKITWIMMLVQGGRRLYECLTLTEGEEENFGSNRPASMMFAGHWVLGMLFYSALSVAFWIEGIPALQAHQLSPRDLIFKAPIFRTIFSIIVFILASGFQHDCHAYLAYLKKSKSKSSEGKVQDASENEYKLPSHPAFQPLIAPHYTAECVIYLSFALVSAPQGALVNVTMLCAMVFVVVNLGVTADVTKKWYERRFGPEAWSIYAIQTFDRPPQRSYSACKRATYAIGCALHDGLLFSRIPATFGAEERFGHGLLRKQTILGRDVKMIASDGESLLEFEKNLALKPDLEVVLGETLGSYLSA</sequence>
<dbReference type="EMBL" id="JAUTXU010000065">
    <property type="protein sequence ID" value="KAK3713034.1"/>
    <property type="molecule type" value="Genomic_DNA"/>
</dbReference>
<evidence type="ECO:0000313" key="1">
    <source>
        <dbReference type="EMBL" id="KAK3713034.1"/>
    </source>
</evidence>